<dbReference type="PANTHER" id="PTHR32196">
    <property type="entry name" value="ABC TRANSPORTER PERMEASE PROTEIN YPHD-RELATED-RELATED"/>
    <property type="match status" value="1"/>
</dbReference>
<keyword evidence="4 6" id="KW-1133">Transmembrane helix</keyword>
<reference evidence="7" key="2">
    <citation type="journal article" date="2018" name="ISME J.">
        <title>A dynamic microbial community with high functional redundancy inhabits the cold, oxic subseafloor aquifer.</title>
        <authorList>
            <person name="Tully B.J."/>
            <person name="Wheat C.G."/>
            <person name="Glazer B.T."/>
            <person name="Huber J.A."/>
        </authorList>
    </citation>
    <scope>NUCLEOTIDE SEQUENCE</scope>
    <source>
        <strain evidence="7">NORP83</strain>
    </source>
</reference>
<feature type="transmembrane region" description="Helical" evidence="6">
    <location>
        <begin position="141"/>
        <end position="165"/>
    </location>
</feature>
<evidence type="ECO:0000256" key="2">
    <source>
        <dbReference type="ARBA" id="ARBA00022475"/>
    </source>
</evidence>
<feature type="transmembrane region" description="Helical" evidence="6">
    <location>
        <begin position="6"/>
        <end position="27"/>
    </location>
</feature>
<evidence type="ECO:0000256" key="5">
    <source>
        <dbReference type="ARBA" id="ARBA00023136"/>
    </source>
</evidence>
<keyword evidence="2" id="KW-1003">Cell membrane</keyword>
<dbReference type="InterPro" id="IPR001851">
    <property type="entry name" value="ABC_transp_permease"/>
</dbReference>
<dbReference type="AlphaFoldDB" id="A0A2A4Z3T5"/>
<dbReference type="CDD" id="cd06574">
    <property type="entry name" value="TM_PBP1_branched-chain-AA_like"/>
    <property type="match status" value="1"/>
</dbReference>
<comment type="subcellular location">
    <subcellularLocation>
        <location evidence="1">Cell membrane</location>
        <topology evidence="1">Multi-pass membrane protein</topology>
    </subcellularLocation>
</comment>
<dbReference type="GO" id="GO:0022857">
    <property type="term" value="F:transmembrane transporter activity"/>
    <property type="evidence" value="ECO:0007669"/>
    <property type="project" value="InterPro"/>
</dbReference>
<feature type="transmembrane region" description="Helical" evidence="6">
    <location>
        <begin position="274"/>
        <end position="291"/>
    </location>
</feature>
<evidence type="ECO:0000256" key="1">
    <source>
        <dbReference type="ARBA" id="ARBA00004651"/>
    </source>
</evidence>
<dbReference type="GO" id="GO:0005886">
    <property type="term" value="C:plasma membrane"/>
    <property type="evidence" value="ECO:0007669"/>
    <property type="project" value="UniProtKB-SubCell"/>
</dbReference>
<feature type="transmembrane region" description="Helical" evidence="6">
    <location>
        <begin position="65"/>
        <end position="83"/>
    </location>
</feature>
<proteinExistence type="predicted"/>
<feature type="transmembrane region" description="Helical" evidence="6">
    <location>
        <begin position="39"/>
        <end position="59"/>
    </location>
</feature>
<feature type="transmembrane region" description="Helical" evidence="6">
    <location>
        <begin position="186"/>
        <end position="206"/>
    </location>
</feature>
<dbReference type="EMBL" id="NVUS01000007">
    <property type="protein sequence ID" value="PCJ01612.1"/>
    <property type="molecule type" value="Genomic_DNA"/>
</dbReference>
<gene>
    <name evidence="7" type="ORF">COB13_07050</name>
</gene>
<sequence>MSYYELLGTFELSFIFAILALGAFITFKILDFPDLTVEGSFPVGASVAAVAIVSGIPVISNPWVATLLAAFAGFAAGYVTALLNVKFKILHILAGILVATALYSINIRIMDGPNVPLLNVDTIYTVFDDIEIMASFEAKTLFLGVFVLVVKLLLDAFLATGIGMSMRAAGANAAMAEANGVDVGKMKLIGVGVANALAAVAGALFAQTIGASDAQSGVGMIIVGLAAVIIGMSLMPSRLIWQATFAVIFGTIAYRLAIAGALNADATGLNASDLQMVTAVLVIFVLVAQHYSKSYFAARKGAKK</sequence>
<protein>
    <submittedName>
        <fullName evidence="7">ABC transporter permease</fullName>
    </submittedName>
</protein>
<keyword evidence="5 6" id="KW-0472">Membrane</keyword>
<accession>A0A2A4Z3T5</accession>
<organism evidence="7">
    <name type="scientific">OCS116 cluster bacterium</name>
    <dbReference type="NCBI Taxonomy" id="2030921"/>
    <lineage>
        <taxon>Bacteria</taxon>
        <taxon>Pseudomonadati</taxon>
        <taxon>Pseudomonadota</taxon>
        <taxon>Alphaproteobacteria</taxon>
        <taxon>OCS116 cluster</taxon>
    </lineage>
</organism>
<name>A0A2A4Z3T5_9PROT</name>
<evidence type="ECO:0000256" key="6">
    <source>
        <dbReference type="SAM" id="Phobius"/>
    </source>
</evidence>
<dbReference type="Pfam" id="PF02653">
    <property type="entry name" value="BPD_transp_2"/>
    <property type="match status" value="1"/>
</dbReference>
<feature type="transmembrane region" description="Helical" evidence="6">
    <location>
        <begin position="218"/>
        <end position="236"/>
    </location>
</feature>
<evidence type="ECO:0000313" key="7">
    <source>
        <dbReference type="EMBL" id="PCJ01612.1"/>
    </source>
</evidence>
<feature type="transmembrane region" description="Helical" evidence="6">
    <location>
        <begin position="90"/>
        <end position="109"/>
    </location>
</feature>
<feature type="transmembrane region" description="Helical" evidence="6">
    <location>
        <begin position="243"/>
        <end position="262"/>
    </location>
</feature>
<comment type="caution">
    <text evidence="7">The sequence shown here is derived from an EMBL/GenBank/DDBJ whole genome shotgun (WGS) entry which is preliminary data.</text>
</comment>
<reference key="1">
    <citation type="submission" date="2017-08" db="EMBL/GenBank/DDBJ databases">
        <title>A dynamic microbial community with high functional redundancy inhabits the cold, oxic subseafloor aquifer.</title>
        <authorList>
            <person name="Tully B.J."/>
            <person name="Wheat C.G."/>
            <person name="Glazer B.T."/>
            <person name="Huber J.A."/>
        </authorList>
    </citation>
    <scope>NUCLEOTIDE SEQUENCE [LARGE SCALE GENOMIC DNA]</scope>
</reference>
<dbReference type="PANTHER" id="PTHR32196:SF69">
    <property type="entry name" value="BRANCHED-CHAIN AMINO ACID TRANSPORT SYSTEM, PERMEASE PROTEIN"/>
    <property type="match status" value="1"/>
</dbReference>
<evidence type="ECO:0000256" key="4">
    <source>
        <dbReference type="ARBA" id="ARBA00022989"/>
    </source>
</evidence>
<evidence type="ECO:0000256" key="3">
    <source>
        <dbReference type="ARBA" id="ARBA00022692"/>
    </source>
</evidence>
<keyword evidence="3 6" id="KW-0812">Transmembrane</keyword>